<dbReference type="STRING" id="694270.A0A395SK89"/>
<keyword evidence="3 7" id="KW-0349">Heme</keyword>
<keyword evidence="6" id="KW-0560">Oxidoreductase</keyword>
<keyword evidence="6" id="KW-0503">Monooxygenase</keyword>
<evidence type="ECO:0008006" key="11">
    <source>
        <dbReference type="Google" id="ProtNLM"/>
    </source>
</evidence>
<dbReference type="GO" id="GO:0005506">
    <property type="term" value="F:iron ion binding"/>
    <property type="evidence" value="ECO:0007669"/>
    <property type="project" value="InterPro"/>
</dbReference>
<comment type="similarity">
    <text evidence="2">Belongs to the cytochrome P450 family.</text>
</comment>
<protein>
    <recommendedName>
        <fullName evidence="11">Cholesterol 7-alpha-monooxygenase</fullName>
    </recommendedName>
</protein>
<proteinExistence type="inferred from homology"/>
<feature type="binding site" description="axial binding residue" evidence="7">
    <location>
        <position position="470"/>
    </location>
    <ligand>
        <name>heme</name>
        <dbReference type="ChEBI" id="CHEBI:30413"/>
    </ligand>
    <ligandPart>
        <name>Fe</name>
        <dbReference type="ChEBI" id="CHEBI:18248"/>
    </ligandPart>
</feature>
<dbReference type="Proteomes" id="UP000266234">
    <property type="component" value="Unassembled WGS sequence"/>
</dbReference>
<dbReference type="InterPro" id="IPR001128">
    <property type="entry name" value="Cyt_P450"/>
</dbReference>
<dbReference type="CDD" id="cd11040">
    <property type="entry name" value="CYP7_CYP8-like"/>
    <property type="match status" value="1"/>
</dbReference>
<dbReference type="GO" id="GO:0008395">
    <property type="term" value="F:steroid hydroxylase activity"/>
    <property type="evidence" value="ECO:0007669"/>
    <property type="project" value="TreeGrafter"/>
</dbReference>
<accession>A0A395SK89</accession>
<evidence type="ECO:0000256" key="3">
    <source>
        <dbReference type="ARBA" id="ARBA00022617"/>
    </source>
</evidence>
<reference evidence="9 10" key="1">
    <citation type="journal article" date="2018" name="PLoS Pathog.">
        <title>Evolution of structural diversity of trichothecenes, a family of toxins produced by plant pathogenic and entomopathogenic fungi.</title>
        <authorList>
            <person name="Proctor R.H."/>
            <person name="McCormick S.P."/>
            <person name="Kim H.S."/>
            <person name="Cardoza R.E."/>
            <person name="Stanley A.M."/>
            <person name="Lindo L."/>
            <person name="Kelly A."/>
            <person name="Brown D.W."/>
            <person name="Lee T."/>
            <person name="Vaughan M.M."/>
            <person name="Alexander N.J."/>
            <person name="Busman M."/>
            <person name="Gutierrez S."/>
        </authorList>
    </citation>
    <scope>NUCLEOTIDE SEQUENCE [LARGE SCALE GENOMIC DNA]</scope>
    <source>
        <strain evidence="9 10">NRRL 20695</strain>
    </source>
</reference>
<dbReference type="InterPro" id="IPR002403">
    <property type="entry name" value="Cyt_P450_E_grp-IV"/>
</dbReference>
<dbReference type="OrthoDB" id="3366823at2759"/>
<keyword evidence="8" id="KW-0812">Transmembrane</keyword>
<comment type="caution">
    <text evidence="9">The sequence shown here is derived from an EMBL/GenBank/DDBJ whole genome shotgun (WGS) entry which is preliminary data.</text>
</comment>
<dbReference type="EMBL" id="PXOG01000147">
    <property type="protein sequence ID" value="RGP72595.1"/>
    <property type="molecule type" value="Genomic_DNA"/>
</dbReference>
<evidence type="ECO:0000313" key="9">
    <source>
        <dbReference type="EMBL" id="RGP72595.1"/>
    </source>
</evidence>
<keyword evidence="8" id="KW-1133">Transmembrane helix</keyword>
<dbReference type="GO" id="GO:0020037">
    <property type="term" value="F:heme binding"/>
    <property type="evidence" value="ECO:0007669"/>
    <property type="project" value="InterPro"/>
</dbReference>
<evidence type="ECO:0000256" key="6">
    <source>
        <dbReference type="ARBA" id="ARBA00023033"/>
    </source>
</evidence>
<feature type="transmembrane region" description="Helical" evidence="8">
    <location>
        <begin position="12"/>
        <end position="34"/>
    </location>
</feature>
<dbReference type="Gene3D" id="1.10.630.10">
    <property type="entry name" value="Cytochrome P450"/>
    <property type="match status" value="1"/>
</dbReference>
<evidence type="ECO:0000256" key="4">
    <source>
        <dbReference type="ARBA" id="ARBA00022723"/>
    </source>
</evidence>
<organism evidence="9 10">
    <name type="scientific">Fusarium longipes</name>
    <dbReference type="NCBI Taxonomy" id="694270"/>
    <lineage>
        <taxon>Eukaryota</taxon>
        <taxon>Fungi</taxon>
        <taxon>Dikarya</taxon>
        <taxon>Ascomycota</taxon>
        <taxon>Pezizomycotina</taxon>
        <taxon>Sordariomycetes</taxon>
        <taxon>Hypocreomycetidae</taxon>
        <taxon>Hypocreales</taxon>
        <taxon>Nectriaceae</taxon>
        <taxon>Fusarium</taxon>
    </lineage>
</organism>
<evidence type="ECO:0000256" key="7">
    <source>
        <dbReference type="PIRSR" id="PIRSR602403-1"/>
    </source>
</evidence>
<dbReference type="PANTHER" id="PTHR24304:SF2">
    <property type="entry name" value="24-HYDROXYCHOLESTEROL 7-ALPHA-HYDROXYLASE"/>
    <property type="match status" value="1"/>
</dbReference>
<dbReference type="Pfam" id="PF00067">
    <property type="entry name" value="p450"/>
    <property type="match status" value="1"/>
</dbReference>
<dbReference type="InterPro" id="IPR036396">
    <property type="entry name" value="Cyt_P450_sf"/>
</dbReference>
<comment type="cofactor">
    <cofactor evidence="1 7">
        <name>heme</name>
        <dbReference type="ChEBI" id="CHEBI:30413"/>
    </cofactor>
</comment>
<dbReference type="GO" id="GO:0016705">
    <property type="term" value="F:oxidoreductase activity, acting on paired donors, with incorporation or reduction of molecular oxygen"/>
    <property type="evidence" value="ECO:0007669"/>
    <property type="project" value="InterPro"/>
</dbReference>
<dbReference type="AlphaFoldDB" id="A0A395SK89"/>
<dbReference type="PANTHER" id="PTHR24304">
    <property type="entry name" value="CYTOCHROME P450 FAMILY 7"/>
    <property type="match status" value="1"/>
</dbReference>
<name>A0A395SK89_9HYPO</name>
<evidence type="ECO:0000256" key="8">
    <source>
        <dbReference type="SAM" id="Phobius"/>
    </source>
</evidence>
<keyword evidence="4 7" id="KW-0479">Metal-binding</keyword>
<keyword evidence="8" id="KW-0472">Membrane</keyword>
<sequence length="533" mass="60495">MKITSSFETSPGSYALVVLVALLFSTYCFTTFRYSLQRIRDRRYQGKEPSTLPYGVPVLGSALSLIRNPHGFFKSIATKVDNGEPLRMRLGLDHAYLIHGTRSVQQVFRCSKELTFEEFALRVVQKVTRLPDKDAAMAASDVSGSARVPLVQTNQDDRIWRKFHESYEHHLIGSTAVSGLTELFVGLMADELDTVAIDGPIEVGIDQFLRKHMFRASTIALAGHGVFEADPNFTDVFWEFDPDFMPLLYGLPKVFCRKGWNARDRCLETTKRYLANAWQNIDWRRANEMKPAWEPNFGSSLVREREAFMEKYGLSLDARASFQLGLIWSINSNAIPMTSWVIIEILRRPDIFKRIKEEIALVSDKENKHIDIAEIRKLPLLNSVYLECLRLRTSIFVVRKLRESIELDGYTLKQGNLILAPSYLAHSAPEAWSSGSHPPDEFWPERFIKKGAAGITAGNYFPYGGGVAMCPGRNYAKQEILVAVVLFFAHFDVKPLRFVDSEGKTSDRGPEVGHEARGTARVDRDMVVRLWRA</sequence>
<dbReference type="PRINTS" id="PR00465">
    <property type="entry name" value="EP450IV"/>
</dbReference>
<evidence type="ECO:0000256" key="5">
    <source>
        <dbReference type="ARBA" id="ARBA00023004"/>
    </source>
</evidence>
<evidence type="ECO:0000256" key="2">
    <source>
        <dbReference type="ARBA" id="ARBA00010617"/>
    </source>
</evidence>
<evidence type="ECO:0000313" key="10">
    <source>
        <dbReference type="Proteomes" id="UP000266234"/>
    </source>
</evidence>
<keyword evidence="5 7" id="KW-0408">Iron</keyword>
<evidence type="ECO:0000256" key="1">
    <source>
        <dbReference type="ARBA" id="ARBA00001971"/>
    </source>
</evidence>
<keyword evidence="10" id="KW-1185">Reference proteome</keyword>
<dbReference type="SUPFAM" id="SSF48264">
    <property type="entry name" value="Cytochrome P450"/>
    <property type="match status" value="1"/>
</dbReference>
<gene>
    <name evidence="9" type="ORF">FLONG3_6603</name>
</gene>
<dbReference type="InterPro" id="IPR050529">
    <property type="entry name" value="CYP450_sterol_14alpha_dmase"/>
</dbReference>